<keyword evidence="5 8" id="KW-0812">Transmembrane</keyword>
<feature type="transmembrane region" description="Helical" evidence="8">
    <location>
        <begin position="174"/>
        <end position="202"/>
    </location>
</feature>
<feature type="transmembrane region" description="Helical" evidence="8">
    <location>
        <begin position="301"/>
        <end position="318"/>
    </location>
</feature>
<evidence type="ECO:0000313" key="10">
    <source>
        <dbReference type="Proteomes" id="UP001528673"/>
    </source>
</evidence>
<reference evidence="9 10" key="1">
    <citation type="submission" date="2023-02" db="EMBL/GenBank/DDBJ databases">
        <title>Bacterial whole genomic sequence of Curvibacter sp. HBC61.</title>
        <authorList>
            <person name="Le V."/>
            <person name="Ko S.-R."/>
            <person name="Ahn C.-Y."/>
            <person name="Oh H.-M."/>
        </authorList>
    </citation>
    <scope>NUCLEOTIDE SEQUENCE [LARGE SCALE GENOMIC DNA]</scope>
    <source>
        <strain evidence="9 10">HBC61</strain>
    </source>
</reference>
<organism evidence="9 10">
    <name type="scientific">Curvibacter cyanobacteriorum</name>
    <dbReference type="NCBI Taxonomy" id="3026422"/>
    <lineage>
        <taxon>Bacteria</taxon>
        <taxon>Pseudomonadati</taxon>
        <taxon>Pseudomonadota</taxon>
        <taxon>Betaproteobacteria</taxon>
        <taxon>Burkholderiales</taxon>
        <taxon>Comamonadaceae</taxon>
        <taxon>Curvibacter</taxon>
    </lineage>
</organism>
<feature type="transmembrane region" description="Helical" evidence="8">
    <location>
        <begin position="71"/>
        <end position="89"/>
    </location>
</feature>
<evidence type="ECO:0000256" key="8">
    <source>
        <dbReference type="SAM" id="Phobius"/>
    </source>
</evidence>
<protein>
    <recommendedName>
        <fullName evidence="11">Glycosyltransferase RgtA/B/C/D-like domain-containing protein</fullName>
    </recommendedName>
</protein>
<dbReference type="PANTHER" id="PTHR33908">
    <property type="entry name" value="MANNOSYLTRANSFERASE YKCB-RELATED"/>
    <property type="match status" value="1"/>
</dbReference>
<dbReference type="PANTHER" id="PTHR33908:SF11">
    <property type="entry name" value="MEMBRANE PROTEIN"/>
    <property type="match status" value="1"/>
</dbReference>
<dbReference type="RefSeq" id="WP_273953775.1">
    <property type="nucleotide sequence ID" value="NZ_JAQSIP010000014.1"/>
</dbReference>
<evidence type="ECO:0000256" key="7">
    <source>
        <dbReference type="ARBA" id="ARBA00023136"/>
    </source>
</evidence>
<feature type="transmembrane region" description="Helical" evidence="8">
    <location>
        <begin position="44"/>
        <end position="65"/>
    </location>
</feature>
<evidence type="ECO:0000256" key="6">
    <source>
        <dbReference type="ARBA" id="ARBA00022989"/>
    </source>
</evidence>
<evidence type="ECO:0000256" key="4">
    <source>
        <dbReference type="ARBA" id="ARBA00022679"/>
    </source>
</evidence>
<keyword evidence="2" id="KW-1003">Cell membrane</keyword>
<proteinExistence type="predicted"/>
<dbReference type="EMBL" id="JAQSIP010000014">
    <property type="protein sequence ID" value="MDD0840991.1"/>
    <property type="molecule type" value="Genomic_DNA"/>
</dbReference>
<feature type="transmembrane region" description="Helical" evidence="8">
    <location>
        <begin position="405"/>
        <end position="429"/>
    </location>
</feature>
<evidence type="ECO:0008006" key="11">
    <source>
        <dbReference type="Google" id="ProtNLM"/>
    </source>
</evidence>
<evidence type="ECO:0000313" key="9">
    <source>
        <dbReference type="EMBL" id="MDD0840991.1"/>
    </source>
</evidence>
<feature type="transmembrane region" description="Helical" evidence="8">
    <location>
        <begin position="214"/>
        <end position="232"/>
    </location>
</feature>
<evidence type="ECO:0000256" key="1">
    <source>
        <dbReference type="ARBA" id="ARBA00004651"/>
    </source>
</evidence>
<keyword evidence="10" id="KW-1185">Reference proteome</keyword>
<keyword evidence="6 8" id="KW-1133">Transmembrane helix</keyword>
<evidence type="ECO:0000256" key="3">
    <source>
        <dbReference type="ARBA" id="ARBA00022676"/>
    </source>
</evidence>
<evidence type="ECO:0000256" key="5">
    <source>
        <dbReference type="ARBA" id="ARBA00022692"/>
    </source>
</evidence>
<comment type="subcellular location">
    <subcellularLocation>
        <location evidence="1">Cell membrane</location>
        <topology evidence="1">Multi-pass membrane protein</topology>
    </subcellularLocation>
</comment>
<sequence>MTELAFIQKFYGALAGLVLAFWGLGQATLLALRAPRVEDRWLGWALTTTLGLGLFIVLVQALAVAGQLHRPALFGLLILGWGLAAWRLWRAWCERERLLPGRTRPPRTWHALDLVALWAVLMALAPTLVAPLAPPLQWDELMYHLPHAKQWAESGQLTVNGWLRFPWFPYNYDLLYACALLLKGDVLAHLLHALAGWLVAVMVYRVGLRHGGRLTASLATVTWLVLGGSLYGSAYIDLGIALFLSASATALWLWGQDRRRVSWLLVAAFILGLAVGSKYQALIYLPFFGAVLLWQERRPSVWLRTAAVFLLPCLYWYVRNAVLTGDPFSPLGGRLFGFHDWNEWDLNAQLNDLKGVANWPPKILWPALLSLLMPALWRDRVWRGLLLLSAYATAVWWATSHYDRYLLPAFPLLALLSARVISAGLARLWQACPRVVIEPRWVGQQLGLLLALGGVGLLGQYGWTASEKALRQVAFTPEQREVILTRALPAYPLVQRLHQPPGRRIYQFALENLTYYAPNPIWGEIFGPWRNHDRMLLGAKGLAERLRAEGFDTLLIRNDVLGMFKPDADFDQYFRSIGQAPGAEAFDLLPP</sequence>
<name>A0ABT5N3V1_9BURK</name>
<dbReference type="Proteomes" id="UP001528673">
    <property type="component" value="Unassembled WGS sequence"/>
</dbReference>
<feature type="transmembrane region" description="Helical" evidence="8">
    <location>
        <begin position="12"/>
        <end position="32"/>
    </location>
</feature>
<keyword evidence="4" id="KW-0808">Transferase</keyword>
<accession>A0ABT5N3V1</accession>
<dbReference type="InterPro" id="IPR050297">
    <property type="entry name" value="LipidA_mod_glycosyltrf_83"/>
</dbReference>
<keyword evidence="3" id="KW-0328">Glycosyltransferase</keyword>
<feature type="transmembrane region" description="Helical" evidence="8">
    <location>
        <begin position="261"/>
        <end position="281"/>
    </location>
</feature>
<keyword evidence="7 8" id="KW-0472">Membrane</keyword>
<evidence type="ECO:0000256" key="2">
    <source>
        <dbReference type="ARBA" id="ARBA00022475"/>
    </source>
</evidence>
<gene>
    <name evidence="9" type="ORF">PSQ40_20610</name>
</gene>
<comment type="caution">
    <text evidence="9">The sequence shown here is derived from an EMBL/GenBank/DDBJ whole genome shotgun (WGS) entry which is preliminary data.</text>
</comment>
<feature type="transmembrane region" description="Helical" evidence="8">
    <location>
        <begin position="381"/>
        <end position="399"/>
    </location>
</feature>
<feature type="transmembrane region" description="Helical" evidence="8">
    <location>
        <begin position="110"/>
        <end position="133"/>
    </location>
</feature>
<feature type="transmembrane region" description="Helical" evidence="8">
    <location>
        <begin position="441"/>
        <end position="463"/>
    </location>
</feature>